<reference evidence="1" key="2">
    <citation type="journal article" date="2015" name="Data Brief">
        <title>Shoot transcriptome of the giant reed, Arundo donax.</title>
        <authorList>
            <person name="Barrero R.A."/>
            <person name="Guerrero F.D."/>
            <person name="Moolhuijzen P."/>
            <person name="Goolsby J.A."/>
            <person name="Tidwell J."/>
            <person name="Bellgard S.E."/>
            <person name="Bellgard M.I."/>
        </authorList>
    </citation>
    <scope>NUCLEOTIDE SEQUENCE</scope>
    <source>
        <tissue evidence="1">Shoot tissue taken approximately 20 cm above the soil surface</tissue>
    </source>
</reference>
<sequence>MAGIYRGRMGGQLVFFNVTVRGEGS</sequence>
<proteinExistence type="predicted"/>
<name>A0A0A9BQ77_ARUDO</name>
<evidence type="ECO:0000313" key="1">
    <source>
        <dbReference type="EMBL" id="JAD61432.1"/>
    </source>
</evidence>
<dbReference type="EMBL" id="GBRH01236463">
    <property type="protein sequence ID" value="JAD61432.1"/>
    <property type="molecule type" value="Transcribed_RNA"/>
</dbReference>
<accession>A0A0A9BQ77</accession>
<dbReference type="AlphaFoldDB" id="A0A0A9BQ77"/>
<reference evidence="1" key="1">
    <citation type="submission" date="2014-09" db="EMBL/GenBank/DDBJ databases">
        <authorList>
            <person name="Magalhaes I.L.F."/>
            <person name="Oliveira U."/>
            <person name="Santos F.R."/>
            <person name="Vidigal T.H.D.A."/>
            <person name="Brescovit A.D."/>
            <person name="Santos A.J."/>
        </authorList>
    </citation>
    <scope>NUCLEOTIDE SEQUENCE</scope>
    <source>
        <tissue evidence="1">Shoot tissue taken approximately 20 cm above the soil surface</tissue>
    </source>
</reference>
<protein>
    <submittedName>
        <fullName evidence="1">Uncharacterized protein</fullName>
    </submittedName>
</protein>
<organism evidence="1">
    <name type="scientific">Arundo donax</name>
    <name type="common">Giant reed</name>
    <name type="synonym">Donax arundinaceus</name>
    <dbReference type="NCBI Taxonomy" id="35708"/>
    <lineage>
        <taxon>Eukaryota</taxon>
        <taxon>Viridiplantae</taxon>
        <taxon>Streptophyta</taxon>
        <taxon>Embryophyta</taxon>
        <taxon>Tracheophyta</taxon>
        <taxon>Spermatophyta</taxon>
        <taxon>Magnoliopsida</taxon>
        <taxon>Liliopsida</taxon>
        <taxon>Poales</taxon>
        <taxon>Poaceae</taxon>
        <taxon>PACMAD clade</taxon>
        <taxon>Arundinoideae</taxon>
        <taxon>Arundineae</taxon>
        <taxon>Arundo</taxon>
    </lineage>
</organism>